<dbReference type="EMBL" id="SIHJ01000001">
    <property type="protein sequence ID" value="TWT36699.1"/>
    <property type="molecule type" value="Genomic_DNA"/>
</dbReference>
<proteinExistence type="predicted"/>
<dbReference type="Proteomes" id="UP000316714">
    <property type="component" value="Unassembled WGS sequence"/>
</dbReference>
<evidence type="ECO:0000313" key="1">
    <source>
        <dbReference type="EMBL" id="TWT36699.1"/>
    </source>
</evidence>
<protein>
    <submittedName>
        <fullName evidence="1">Uncharacterized protein</fullName>
    </submittedName>
</protein>
<name>A0A5C5VFL9_9BACT</name>
<dbReference type="OrthoDB" id="258636at2"/>
<evidence type="ECO:0000313" key="2">
    <source>
        <dbReference type="Proteomes" id="UP000316714"/>
    </source>
</evidence>
<comment type="caution">
    <text evidence="1">The sequence shown here is derived from an EMBL/GenBank/DDBJ whole genome shotgun (WGS) entry which is preliminary data.</text>
</comment>
<gene>
    <name evidence="1" type="ORF">KOR34_16390</name>
</gene>
<reference evidence="1 2" key="1">
    <citation type="submission" date="2019-02" db="EMBL/GenBank/DDBJ databases">
        <title>Deep-cultivation of Planctomycetes and their phenomic and genomic characterization uncovers novel biology.</title>
        <authorList>
            <person name="Wiegand S."/>
            <person name="Jogler M."/>
            <person name="Boedeker C."/>
            <person name="Pinto D."/>
            <person name="Vollmers J."/>
            <person name="Rivas-Marin E."/>
            <person name="Kohn T."/>
            <person name="Peeters S.H."/>
            <person name="Heuer A."/>
            <person name="Rast P."/>
            <person name="Oberbeckmann S."/>
            <person name="Bunk B."/>
            <person name="Jeske O."/>
            <person name="Meyerdierks A."/>
            <person name="Storesund J.E."/>
            <person name="Kallscheuer N."/>
            <person name="Luecker S."/>
            <person name="Lage O.M."/>
            <person name="Pohl T."/>
            <person name="Merkel B.J."/>
            <person name="Hornburger P."/>
            <person name="Mueller R.-W."/>
            <person name="Bruemmer F."/>
            <person name="Labrenz M."/>
            <person name="Spormann A.M."/>
            <person name="Op Den Camp H."/>
            <person name="Overmann J."/>
            <person name="Amann R."/>
            <person name="Jetten M.S.M."/>
            <person name="Mascher T."/>
            <person name="Medema M.H."/>
            <person name="Devos D.P."/>
            <person name="Kaster A.-K."/>
            <person name="Ovreas L."/>
            <person name="Rohde M."/>
            <person name="Galperin M.Y."/>
            <person name="Jogler C."/>
        </authorList>
    </citation>
    <scope>NUCLEOTIDE SEQUENCE [LARGE SCALE GENOMIC DNA]</scope>
    <source>
        <strain evidence="1 2">KOR34</strain>
    </source>
</reference>
<dbReference type="AlphaFoldDB" id="A0A5C5VFL9"/>
<dbReference type="RefSeq" id="WP_146563818.1">
    <property type="nucleotide sequence ID" value="NZ_SIHJ01000001.1"/>
</dbReference>
<keyword evidence="2" id="KW-1185">Reference proteome</keyword>
<accession>A0A5C5VFL9</accession>
<sequence>MTRFVASRRGRPPLSAAWLCPLAAACCLALGCGRSGEDLESKVLRAANLEGARRSSLPELVDLVTQIENSHEAPADLSADPVPDDVNAAAVLASELTDAVRLRMLPQLEVLLTFERGRPSDEQLATAADLLRDEAPLVDLVRQASAKPRCASGVRFERGFFDRYRLLDDATLAARLHLVAAHVALADGDRTAMLDELGLAAKWINWLAQERRLEPRLLAAQLRRQWFAAVAVALAKPAPNRDYVAVFDQLRGQLRTWPSDRDALVGDRAITLHAYEAIRLGLLDRVITIDEKKKLSKDGRLDELRAMDQSAIDQDELTYLKTMTALVDLADDPYHRRVEEMSAVLAQAAPDSPAAARAPLATGLFLVGVGDAIEALARDRAITEGWLLTLASAADFDLPPYRISPLTGRPYEAARDAQGVVMQLNDLSAPNPRVAAPLDGGR</sequence>
<organism evidence="1 2">
    <name type="scientific">Posidoniimonas corsicana</name>
    <dbReference type="NCBI Taxonomy" id="1938618"/>
    <lineage>
        <taxon>Bacteria</taxon>
        <taxon>Pseudomonadati</taxon>
        <taxon>Planctomycetota</taxon>
        <taxon>Planctomycetia</taxon>
        <taxon>Pirellulales</taxon>
        <taxon>Lacipirellulaceae</taxon>
        <taxon>Posidoniimonas</taxon>
    </lineage>
</organism>
<dbReference type="PROSITE" id="PS51257">
    <property type="entry name" value="PROKAR_LIPOPROTEIN"/>
    <property type="match status" value="1"/>
</dbReference>